<sequence>MAQSQYQLRGEDDDVDKISVHTTSLEAAKDIRRSSIPQLAYRNEFTGTHAISRHEGWMGETLEIEEPGNKARTRVYTDYPEGGFGWVIVFCKSIYLLSLL</sequence>
<accession>A0ACC2VDY8</accession>
<evidence type="ECO:0000313" key="1">
    <source>
        <dbReference type="EMBL" id="KAJ9097537.1"/>
    </source>
</evidence>
<protein>
    <submittedName>
        <fullName evidence="1">Uncharacterized protein</fullName>
    </submittedName>
</protein>
<proteinExistence type="predicted"/>
<dbReference type="Proteomes" id="UP001241377">
    <property type="component" value="Unassembled WGS sequence"/>
</dbReference>
<comment type="caution">
    <text evidence="1">The sequence shown here is derived from an EMBL/GenBank/DDBJ whole genome shotgun (WGS) entry which is preliminary data.</text>
</comment>
<keyword evidence="2" id="KW-1185">Reference proteome</keyword>
<organism evidence="1 2">
    <name type="scientific">Naganishia cerealis</name>
    <dbReference type="NCBI Taxonomy" id="610337"/>
    <lineage>
        <taxon>Eukaryota</taxon>
        <taxon>Fungi</taxon>
        <taxon>Dikarya</taxon>
        <taxon>Basidiomycota</taxon>
        <taxon>Agaricomycotina</taxon>
        <taxon>Tremellomycetes</taxon>
        <taxon>Filobasidiales</taxon>
        <taxon>Filobasidiaceae</taxon>
        <taxon>Naganishia</taxon>
    </lineage>
</organism>
<name>A0ACC2VDY8_9TREE</name>
<dbReference type="EMBL" id="JASBWR010000084">
    <property type="protein sequence ID" value="KAJ9097537.1"/>
    <property type="molecule type" value="Genomic_DNA"/>
</dbReference>
<reference evidence="1" key="1">
    <citation type="submission" date="2023-04" db="EMBL/GenBank/DDBJ databases">
        <title>Draft Genome sequencing of Naganishia species isolated from polar environments using Oxford Nanopore Technology.</title>
        <authorList>
            <person name="Leo P."/>
            <person name="Venkateswaran K."/>
        </authorList>
    </citation>
    <scope>NUCLEOTIDE SEQUENCE</scope>
    <source>
        <strain evidence="1">MNA-CCFEE 5261</strain>
    </source>
</reference>
<evidence type="ECO:0000313" key="2">
    <source>
        <dbReference type="Proteomes" id="UP001241377"/>
    </source>
</evidence>
<gene>
    <name evidence="1" type="ORF">QFC19_006711</name>
</gene>